<dbReference type="InterPro" id="IPR013154">
    <property type="entry name" value="ADH-like_N"/>
</dbReference>
<evidence type="ECO:0000256" key="3">
    <source>
        <dbReference type="ARBA" id="ARBA00022490"/>
    </source>
</evidence>
<dbReference type="PANTHER" id="PTHR44154">
    <property type="entry name" value="QUINONE OXIDOREDUCTASE"/>
    <property type="match status" value="1"/>
</dbReference>
<comment type="caution">
    <text evidence="8">The sequence shown here is derived from an EMBL/GenBank/DDBJ whole genome shotgun (WGS) entry which is preliminary data.</text>
</comment>
<dbReference type="InterPro" id="IPR036291">
    <property type="entry name" value="NAD(P)-bd_dom_sf"/>
</dbReference>
<dbReference type="EMBL" id="JAVREJ010000003">
    <property type="protein sequence ID" value="MDT0349244.1"/>
    <property type="molecule type" value="Genomic_DNA"/>
</dbReference>
<name>A0ABU2N7I9_9PSEU</name>
<dbReference type="PROSITE" id="PS01162">
    <property type="entry name" value="QOR_ZETA_CRYSTAL"/>
    <property type="match status" value="1"/>
</dbReference>
<dbReference type="Pfam" id="PF00107">
    <property type="entry name" value="ADH_zinc_N"/>
    <property type="match status" value="1"/>
</dbReference>
<dbReference type="Gene3D" id="3.40.50.720">
    <property type="entry name" value="NAD(P)-binding Rossmann-like Domain"/>
    <property type="match status" value="1"/>
</dbReference>
<dbReference type="Proteomes" id="UP001183202">
    <property type="component" value="Unassembled WGS sequence"/>
</dbReference>
<feature type="domain" description="Enoyl reductase (ER)" evidence="7">
    <location>
        <begin position="10"/>
        <end position="324"/>
    </location>
</feature>
<evidence type="ECO:0000259" key="7">
    <source>
        <dbReference type="SMART" id="SM00829"/>
    </source>
</evidence>
<accession>A0ABU2N7I9</accession>
<organism evidence="8 9">
    <name type="scientific">Pseudonocardia charpentierae</name>
    <dbReference type="NCBI Taxonomy" id="3075545"/>
    <lineage>
        <taxon>Bacteria</taxon>
        <taxon>Bacillati</taxon>
        <taxon>Actinomycetota</taxon>
        <taxon>Actinomycetes</taxon>
        <taxon>Pseudonocardiales</taxon>
        <taxon>Pseudonocardiaceae</taxon>
        <taxon>Pseudonocardia</taxon>
    </lineage>
</organism>
<dbReference type="InterPro" id="IPR011032">
    <property type="entry name" value="GroES-like_sf"/>
</dbReference>
<dbReference type="SUPFAM" id="SSF50129">
    <property type="entry name" value="GroES-like"/>
    <property type="match status" value="1"/>
</dbReference>
<keyword evidence="4" id="KW-0521">NADP</keyword>
<keyword evidence="5" id="KW-0694">RNA-binding</keyword>
<comment type="subunit">
    <text evidence="2">Homotetramer.</text>
</comment>
<keyword evidence="6" id="KW-0007">Acetylation</keyword>
<dbReference type="InterPro" id="IPR020843">
    <property type="entry name" value="ER"/>
</dbReference>
<comment type="subcellular location">
    <subcellularLocation>
        <location evidence="1">Cytoplasm</location>
    </subcellularLocation>
</comment>
<evidence type="ECO:0000256" key="4">
    <source>
        <dbReference type="ARBA" id="ARBA00022857"/>
    </source>
</evidence>
<evidence type="ECO:0000313" key="8">
    <source>
        <dbReference type="EMBL" id="MDT0349244.1"/>
    </source>
</evidence>
<dbReference type="SUPFAM" id="SSF51735">
    <property type="entry name" value="NAD(P)-binding Rossmann-fold domains"/>
    <property type="match status" value="1"/>
</dbReference>
<dbReference type="InterPro" id="IPR002364">
    <property type="entry name" value="Quin_OxRdtase/zeta-crystal_CS"/>
</dbReference>
<evidence type="ECO:0000256" key="6">
    <source>
        <dbReference type="ARBA" id="ARBA00022990"/>
    </source>
</evidence>
<dbReference type="Pfam" id="PF08240">
    <property type="entry name" value="ADH_N"/>
    <property type="match status" value="1"/>
</dbReference>
<protein>
    <submittedName>
        <fullName evidence="8">Zinc-binding dehydrogenase</fullName>
    </submittedName>
</protein>
<dbReference type="PANTHER" id="PTHR44154:SF1">
    <property type="entry name" value="QUINONE OXIDOREDUCTASE"/>
    <property type="match status" value="1"/>
</dbReference>
<evidence type="ECO:0000256" key="1">
    <source>
        <dbReference type="ARBA" id="ARBA00004496"/>
    </source>
</evidence>
<keyword evidence="9" id="KW-1185">Reference proteome</keyword>
<dbReference type="Gene3D" id="3.90.180.10">
    <property type="entry name" value="Medium-chain alcohol dehydrogenases, catalytic domain"/>
    <property type="match status" value="1"/>
</dbReference>
<evidence type="ECO:0000256" key="5">
    <source>
        <dbReference type="ARBA" id="ARBA00022884"/>
    </source>
</evidence>
<sequence length="326" mass="33106">MRVAEVTRFGPPEVLVTGRRPDPVPGPRDVVIAVAAADTLWVETLIRSGAGQDVWPMRPPYVPGGAVAGRVVAVGSEVEPGLSGRAVVAHVRTDGRAEGGYAEQAVVPAAALVDVPDGLPLTVAAAVLHDGPTALALFDLTGIGAGDTVLVVGASGGLGIVSVQLARARAKRVVATARGAAKVEQVRRLGADAVVDSAAPDWPARARDALGGAADVVLDNIGGAVGEAAFALLAPGGRFSAHGTPSGRFAQIDPQEAQRRDVRLFGIGDVQLPDEQRRRYTATALAEAVAGTVAPVVGQTFPLDDAAAAHAAIEARTVFGTTLLIP</sequence>
<gene>
    <name evidence="8" type="ORF">RM445_06865</name>
</gene>
<evidence type="ECO:0000313" key="9">
    <source>
        <dbReference type="Proteomes" id="UP001183202"/>
    </source>
</evidence>
<dbReference type="RefSeq" id="WP_311555231.1">
    <property type="nucleotide sequence ID" value="NZ_JAVREJ010000003.1"/>
</dbReference>
<dbReference type="InterPro" id="IPR051603">
    <property type="entry name" value="Zinc-ADH_QOR/CCCR"/>
</dbReference>
<reference evidence="9" key="1">
    <citation type="submission" date="2023-07" db="EMBL/GenBank/DDBJ databases">
        <title>30 novel species of actinomycetes from the DSMZ collection.</title>
        <authorList>
            <person name="Nouioui I."/>
        </authorList>
    </citation>
    <scope>NUCLEOTIDE SEQUENCE [LARGE SCALE GENOMIC DNA]</scope>
    <source>
        <strain evidence="9">DSM 45834</strain>
    </source>
</reference>
<evidence type="ECO:0000256" key="2">
    <source>
        <dbReference type="ARBA" id="ARBA00011881"/>
    </source>
</evidence>
<proteinExistence type="predicted"/>
<dbReference type="InterPro" id="IPR013149">
    <property type="entry name" value="ADH-like_C"/>
</dbReference>
<dbReference type="SMART" id="SM00829">
    <property type="entry name" value="PKS_ER"/>
    <property type="match status" value="1"/>
</dbReference>
<keyword evidence="3" id="KW-0963">Cytoplasm</keyword>